<organism evidence="13">
    <name type="scientific">Amphimedon queenslandica</name>
    <name type="common">Sponge</name>
    <dbReference type="NCBI Taxonomy" id="400682"/>
    <lineage>
        <taxon>Eukaryota</taxon>
        <taxon>Metazoa</taxon>
        <taxon>Porifera</taxon>
        <taxon>Demospongiae</taxon>
        <taxon>Heteroscleromorpha</taxon>
        <taxon>Haplosclerida</taxon>
        <taxon>Niphatidae</taxon>
        <taxon>Amphimedon</taxon>
    </lineage>
</organism>
<reference evidence="14" key="1">
    <citation type="journal article" date="2010" name="Nature">
        <title>The Amphimedon queenslandica genome and the evolution of animal complexity.</title>
        <authorList>
            <person name="Srivastava M."/>
            <person name="Simakov O."/>
            <person name="Chapman J."/>
            <person name="Fahey B."/>
            <person name="Gauthier M.E."/>
            <person name="Mitros T."/>
            <person name="Richards G.S."/>
            <person name="Conaco C."/>
            <person name="Dacre M."/>
            <person name="Hellsten U."/>
            <person name="Larroux C."/>
            <person name="Putnam N.H."/>
            <person name="Stanke M."/>
            <person name="Adamska M."/>
            <person name="Darling A."/>
            <person name="Degnan S.M."/>
            <person name="Oakley T.H."/>
            <person name="Plachetzki D.C."/>
            <person name="Zhai Y."/>
            <person name="Adamski M."/>
            <person name="Calcino A."/>
            <person name="Cummins S.F."/>
            <person name="Goodstein D.M."/>
            <person name="Harris C."/>
            <person name="Jackson D.J."/>
            <person name="Leys S.P."/>
            <person name="Shu S."/>
            <person name="Woodcroft B.J."/>
            <person name="Vervoort M."/>
            <person name="Kosik K.S."/>
            <person name="Manning G."/>
            <person name="Degnan B.M."/>
            <person name="Rokhsar D.S."/>
        </authorList>
    </citation>
    <scope>NUCLEOTIDE SEQUENCE [LARGE SCALE GENOMIC DNA]</scope>
</reference>
<evidence type="ECO:0000256" key="5">
    <source>
        <dbReference type="ARBA" id="ARBA00022857"/>
    </source>
</evidence>
<dbReference type="Gene3D" id="3.50.50.60">
    <property type="entry name" value="FAD/NAD(P)-binding domain"/>
    <property type="match status" value="1"/>
</dbReference>
<evidence type="ECO:0000256" key="6">
    <source>
        <dbReference type="ARBA" id="ARBA00023002"/>
    </source>
</evidence>
<feature type="transmembrane region" description="Helical" evidence="11">
    <location>
        <begin position="435"/>
        <end position="456"/>
    </location>
</feature>
<evidence type="ECO:0000259" key="12">
    <source>
        <dbReference type="Pfam" id="PF01494"/>
    </source>
</evidence>
<dbReference type="EC" id="1.14.13.9" evidence="10"/>
<comment type="subcellular location">
    <subcellularLocation>
        <location evidence="10">Mitochondrion</location>
    </subcellularLocation>
</comment>
<dbReference type="FunFam" id="3.50.50.60:FF:000129">
    <property type="entry name" value="Kynurenine 3-monooxygenase"/>
    <property type="match status" value="1"/>
</dbReference>
<comment type="catalytic activity">
    <reaction evidence="9 10">
        <text>L-kynurenine + NADPH + O2 + H(+) = 3-hydroxy-L-kynurenine + NADP(+) + H2O</text>
        <dbReference type="Rhea" id="RHEA:20545"/>
        <dbReference type="ChEBI" id="CHEBI:15377"/>
        <dbReference type="ChEBI" id="CHEBI:15378"/>
        <dbReference type="ChEBI" id="CHEBI:15379"/>
        <dbReference type="ChEBI" id="CHEBI:57783"/>
        <dbReference type="ChEBI" id="CHEBI:57959"/>
        <dbReference type="ChEBI" id="CHEBI:58125"/>
        <dbReference type="ChEBI" id="CHEBI:58349"/>
        <dbReference type="EC" id="1.14.13.9"/>
    </reaction>
</comment>
<dbReference type="GO" id="GO:0005741">
    <property type="term" value="C:mitochondrial outer membrane"/>
    <property type="evidence" value="ECO:0007669"/>
    <property type="project" value="TreeGrafter"/>
</dbReference>
<proteinExistence type="inferred from homology"/>
<keyword evidence="5 10" id="KW-0521">NADP</keyword>
<keyword evidence="11" id="KW-1133">Transmembrane helix</keyword>
<evidence type="ECO:0000256" key="11">
    <source>
        <dbReference type="SAM" id="Phobius"/>
    </source>
</evidence>
<gene>
    <name evidence="10" type="primary">KMO</name>
    <name evidence="13" type="synonym">100633691</name>
</gene>
<evidence type="ECO:0000256" key="2">
    <source>
        <dbReference type="ARBA" id="ARBA00022630"/>
    </source>
</evidence>
<reference evidence="13" key="2">
    <citation type="submission" date="2017-05" db="UniProtKB">
        <authorList>
            <consortium name="EnsemblMetazoa"/>
        </authorList>
    </citation>
    <scope>IDENTIFICATION</scope>
</reference>
<dbReference type="GO" id="GO:0034354">
    <property type="term" value="P:'de novo' NAD+ biosynthetic process from L-tryptophan"/>
    <property type="evidence" value="ECO:0007669"/>
    <property type="project" value="UniProtKB-UniRule"/>
</dbReference>
<dbReference type="Proteomes" id="UP000007879">
    <property type="component" value="Unassembled WGS sequence"/>
</dbReference>
<dbReference type="GO" id="GO:0019805">
    <property type="term" value="P:quinolinate biosynthetic process"/>
    <property type="evidence" value="ECO:0007669"/>
    <property type="project" value="UniProtKB-UniRule"/>
</dbReference>
<comment type="function">
    <text evidence="10">Catalyzes the hydroxylation of L-kynurenine (L-Kyn) to form 3-hydroxy-L-kynurenine (L-3OHKyn). Required for synthesis of quinolinic acid.</text>
</comment>
<comment type="similarity">
    <text evidence="10">Belongs to the aromatic-ring hydroxylase family. KMO subfamily.</text>
</comment>
<dbReference type="InterPro" id="IPR027545">
    <property type="entry name" value="Kynurenine_monooxygenase"/>
</dbReference>
<evidence type="ECO:0000256" key="4">
    <source>
        <dbReference type="ARBA" id="ARBA00022827"/>
    </source>
</evidence>
<evidence type="ECO:0000256" key="1">
    <source>
        <dbReference type="ARBA" id="ARBA00001974"/>
    </source>
</evidence>
<keyword evidence="3 10" id="KW-0662">Pyridine nucleotide biosynthesis</keyword>
<dbReference type="InParanoid" id="A0A1X7U7M0"/>
<keyword evidence="14" id="KW-1185">Reference proteome</keyword>
<dbReference type="PRINTS" id="PR00420">
    <property type="entry name" value="RNGMNOXGNASE"/>
</dbReference>
<evidence type="ECO:0000256" key="8">
    <source>
        <dbReference type="ARBA" id="ARBA00023128"/>
    </source>
</evidence>
<keyword evidence="6 10" id="KW-0560">Oxidoreductase</keyword>
<dbReference type="PANTHER" id="PTHR46028:SF2">
    <property type="entry name" value="KYNURENINE 3-MONOOXYGENASE"/>
    <property type="match status" value="1"/>
</dbReference>
<dbReference type="OrthoDB" id="10053569at2759"/>
<dbReference type="GO" id="GO:0006569">
    <property type="term" value="P:L-tryptophan catabolic process"/>
    <property type="evidence" value="ECO:0007669"/>
    <property type="project" value="UniProtKB-UniRule"/>
</dbReference>
<keyword evidence="11" id="KW-0472">Membrane</keyword>
<dbReference type="HAMAP" id="MF_01971">
    <property type="entry name" value="Kynurenine_monooxygenase"/>
    <property type="match status" value="1"/>
</dbReference>
<dbReference type="OMA" id="REFMFIA"/>
<dbReference type="EnsemblMetazoa" id="Aqu2.1.23775_001">
    <property type="protein sequence ID" value="Aqu2.1.23775_001"/>
    <property type="gene ID" value="Aqu2.1.23775"/>
</dbReference>
<protein>
    <recommendedName>
        <fullName evidence="10">Kynurenine 3-monooxygenase</fullName>
        <ecNumber evidence="10">1.14.13.9</ecNumber>
    </recommendedName>
    <alternativeName>
        <fullName evidence="10">Kynurenine 3-hydroxylase</fullName>
    </alternativeName>
</protein>
<comment type="pathway">
    <text evidence="10">Cofactor biosynthesis; NAD(+) biosynthesis; quinolinate from L-kynurenine: step 1/3.</text>
</comment>
<dbReference type="InterPro" id="IPR002938">
    <property type="entry name" value="FAD-bd"/>
</dbReference>
<evidence type="ECO:0000256" key="3">
    <source>
        <dbReference type="ARBA" id="ARBA00022642"/>
    </source>
</evidence>
<keyword evidence="8 10" id="KW-0496">Mitochondrion</keyword>
<sequence length="472" mass="53545">MATGGENKDGDIPLAVVGGGLVGSLQALYLARRGYKVLLFESRDDIRKSDSWVGRSINLALSFRGREALRAVGCEEEALSFAIPMYGRMIHSLNGKMSSQAYSAEGKAIYSIDRLKLNQLLLNSAEAHPNITLCFEHKLLRADLGKQSLTFKNPEGEKEVSVGFTFGCDGAFSTVRRQLMRWDRLNYSQEYIQHGYKELHMPPDSQGEYAMPPNYLHIWPRQEFMMIALPNPDQTFTLTLFMPFKVFDSIETEEDLLSFFMKHFPDSIEKIGGDRLVEDYFKNPTGSLVSIKCYPYYLNCSTVLLGDAAHAVVPFYGQGMNAGMEDCLVFDECLENVTKSGGGLENLGSAAKSYSEMRWRDGHAIAELSMYNYIEMRSHVNSRLYLIRKSIDDILFFLFRRSFIPLYSMVAFTRIPYHEVIKRSNRQKVLVNRFMYVSGVILIGGIGGFLALRILISHLSLSSYIYLFRKLS</sequence>
<dbReference type="UniPathway" id="UPA00253">
    <property type="reaction ID" value="UER00328"/>
</dbReference>
<dbReference type="GO" id="GO:0070189">
    <property type="term" value="P:kynurenine metabolic process"/>
    <property type="evidence" value="ECO:0007669"/>
    <property type="project" value="TreeGrafter"/>
</dbReference>
<dbReference type="GO" id="GO:0004502">
    <property type="term" value="F:kynurenine 3-monooxygenase activity"/>
    <property type="evidence" value="ECO:0007669"/>
    <property type="project" value="UniProtKB-UniRule"/>
</dbReference>
<comment type="cofactor">
    <cofactor evidence="1 10">
        <name>FAD</name>
        <dbReference type="ChEBI" id="CHEBI:57692"/>
    </cofactor>
</comment>
<dbReference type="PANTHER" id="PTHR46028">
    <property type="entry name" value="KYNURENINE 3-MONOOXYGENASE"/>
    <property type="match status" value="1"/>
</dbReference>
<dbReference type="GO" id="GO:0043420">
    <property type="term" value="P:anthranilate metabolic process"/>
    <property type="evidence" value="ECO:0007669"/>
    <property type="project" value="UniProtKB-UniRule"/>
</dbReference>
<feature type="transmembrane region" description="Helical" evidence="11">
    <location>
        <begin position="12"/>
        <end position="31"/>
    </location>
</feature>
<dbReference type="GO" id="GO:0071949">
    <property type="term" value="F:FAD binding"/>
    <property type="evidence" value="ECO:0007669"/>
    <property type="project" value="InterPro"/>
</dbReference>
<name>A0A1X7U7M0_AMPQE</name>
<dbReference type="eggNOG" id="KOG2614">
    <property type="taxonomic scope" value="Eukaryota"/>
</dbReference>
<evidence type="ECO:0000313" key="13">
    <source>
        <dbReference type="EnsemblMetazoa" id="Aqu2.1.23775_001"/>
    </source>
</evidence>
<accession>A0A1X7U7M0</accession>
<keyword evidence="11" id="KW-0812">Transmembrane</keyword>
<keyword evidence="7 10" id="KW-0503">Monooxygenase</keyword>
<dbReference type="InterPro" id="IPR036188">
    <property type="entry name" value="FAD/NAD-bd_sf"/>
</dbReference>
<dbReference type="Pfam" id="PF01494">
    <property type="entry name" value="FAD_binding_3"/>
    <property type="match status" value="1"/>
</dbReference>
<dbReference type="EnsemblMetazoa" id="XM_003388725.2">
    <property type="protein sequence ID" value="XP_003388773.1"/>
    <property type="gene ID" value="LOC100633691"/>
</dbReference>
<dbReference type="KEGG" id="aqu:100633691"/>
<evidence type="ECO:0000256" key="10">
    <source>
        <dbReference type="HAMAP-Rule" id="MF_03018"/>
    </source>
</evidence>
<dbReference type="SUPFAM" id="SSF51905">
    <property type="entry name" value="FAD/NAD(P)-binding domain"/>
    <property type="match status" value="1"/>
</dbReference>
<dbReference type="STRING" id="400682.A0A1X7U7M0"/>
<keyword evidence="4 10" id="KW-0274">FAD</keyword>
<dbReference type="AlphaFoldDB" id="A0A1X7U7M0"/>
<evidence type="ECO:0000256" key="7">
    <source>
        <dbReference type="ARBA" id="ARBA00023033"/>
    </source>
</evidence>
<feature type="transmembrane region" description="Helical" evidence="11">
    <location>
        <begin position="394"/>
        <end position="415"/>
    </location>
</feature>
<keyword evidence="2 10" id="KW-0285">Flavoprotein</keyword>
<evidence type="ECO:0000256" key="9">
    <source>
        <dbReference type="ARBA" id="ARBA00047818"/>
    </source>
</evidence>
<evidence type="ECO:0000313" key="14">
    <source>
        <dbReference type="Proteomes" id="UP000007879"/>
    </source>
</evidence>
<feature type="domain" description="FAD-binding" evidence="12">
    <location>
        <begin position="13"/>
        <end position="334"/>
    </location>
</feature>